<dbReference type="Pfam" id="PF12679">
    <property type="entry name" value="ABC2_membrane_2"/>
    <property type="match status" value="1"/>
</dbReference>
<dbReference type="AlphaFoldDB" id="A0A9X3Z2R4"/>
<dbReference type="PANTHER" id="PTHR43471">
    <property type="entry name" value="ABC TRANSPORTER PERMEASE"/>
    <property type="match status" value="1"/>
</dbReference>
<dbReference type="EMBL" id="JAPYYP010000005">
    <property type="protein sequence ID" value="MDA5107885.1"/>
    <property type="molecule type" value="Genomic_DNA"/>
</dbReference>
<dbReference type="GO" id="GO:0140359">
    <property type="term" value="F:ABC-type transporter activity"/>
    <property type="evidence" value="ECO:0007669"/>
    <property type="project" value="InterPro"/>
</dbReference>
<protein>
    <submittedName>
        <fullName evidence="2">ABC transporter permease</fullName>
    </submittedName>
</protein>
<evidence type="ECO:0000313" key="2">
    <source>
        <dbReference type="EMBL" id="MDA5107885.1"/>
    </source>
</evidence>
<keyword evidence="1" id="KW-0472">Membrane</keyword>
<feature type="transmembrane region" description="Helical" evidence="1">
    <location>
        <begin position="129"/>
        <end position="154"/>
    </location>
</feature>
<keyword evidence="3" id="KW-1185">Reference proteome</keyword>
<name>A0A9X3Z2R4_9BACL</name>
<feature type="transmembrane region" description="Helical" evidence="1">
    <location>
        <begin position="20"/>
        <end position="37"/>
    </location>
</feature>
<evidence type="ECO:0000313" key="3">
    <source>
        <dbReference type="Proteomes" id="UP001151071"/>
    </source>
</evidence>
<feature type="transmembrane region" description="Helical" evidence="1">
    <location>
        <begin position="96"/>
        <end position="117"/>
    </location>
</feature>
<proteinExistence type="predicted"/>
<accession>A0A9X3Z2R4</accession>
<sequence>MHIMNIAKREIQIGFRNPWAYSFTALFSLFTLALLIIQSQSYMEGYTYTTGTILNLILYLLPLMTMLLASFSVTAEKEEGSWELLSTYALTATSFLWGKYAGLAVVLVSIVCFSYGFAGLFGMLLGKGFTLSALLFFLLFSICIVLLFLGIAMVVGSLSRNRWQALTLGVSIWFFLILAWPTLLISVLSFLPYTWIKPVLQVATCLNPAEFVRMFSVVRLGGGAIFGPEYYKWVNWMESPFGIAGFAALCLMWICVTMLTAIAVWERRRYRD</sequence>
<keyword evidence="1" id="KW-0812">Transmembrane</keyword>
<feature type="transmembrane region" description="Helical" evidence="1">
    <location>
        <begin position="166"/>
        <end position="191"/>
    </location>
</feature>
<evidence type="ECO:0000256" key="1">
    <source>
        <dbReference type="SAM" id="Phobius"/>
    </source>
</evidence>
<feature type="transmembrane region" description="Helical" evidence="1">
    <location>
        <begin position="57"/>
        <end position="75"/>
    </location>
</feature>
<gene>
    <name evidence="2" type="ORF">O3V59_05915</name>
</gene>
<dbReference type="RefSeq" id="WP_029098767.1">
    <property type="nucleotide sequence ID" value="NZ_JAPYYP010000005.1"/>
</dbReference>
<organism evidence="2 3">
    <name type="scientific">Brevibacillus thermoruber</name>
    <dbReference type="NCBI Taxonomy" id="33942"/>
    <lineage>
        <taxon>Bacteria</taxon>
        <taxon>Bacillati</taxon>
        <taxon>Bacillota</taxon>
        <taxon>Bacilli</taxon>
        <taxon>Bacillales</taxon>
        <taxon>Paenibacillaceae</taxon>
        <taxon>Brevibacillus</taxon>
    </lineage>
</organism>
<reference evidence="2" key="1">
    <citation type="submission" date="2022-12" db="EMBL/GenBank/DDBJ databases">
        <title>Draft genome sequence of the thermophilic strain Brevibacillus thermoruber HT42, isolated from Los Humeros, Puebla, Mexico, with biotechnological potential.</title>
        <authorList>
            <person name="Lara Sanchez J."/>
            <person name="Solis Palacios R."/>
            <person name="Bustos Baena A.S."/>
            <person name="Ruz Baez A.E."/>
            <person name="Espinosa Luna G."/>
            <person name="Oliart Ros R.M."/>
        </authorList>
    </citation>
    <scope>NUCLEOTIDE SEQUENCE</scope>
    <source>
        <strain evidence="2">HT42</strain>
    </source>
</reference>
<dbReference type="PANTHER" id="PTHR43471:SF1">
    <property type="entry name" value="ABC TRANSPORTER PERMEASE PROTEIN NOSY-RELATED"/>
    <property type="match status" value="1"/>
</dbReference>
<dbReference type="Proteomes" id="UP001151071">
    <property type="component" value="Unassembled WGS sequence"/>
</dbReference>
<feature type="transmembrane region" description="Helical" evidence="1">
    <location>
        <begin position="241"/>
        <end position="265"/>
    </location>
</feature>
<dbReference type="GO" id="GO:0005886">
    <property type="term" value="C:plasma membrane"/>
    <property type="evidence" value="ECO:0007669"/>
    <property type="project" value="UniProtKB-SubCell"/>
</dbReference>
<comment type="caution">
    <text evidence="2">The sequence shown here is derived from an EMBL/GenBank/DDBJ whole genome shotgun (WGS) entry which is preliminary data.</text>
</comment>
<keyword evidence="1" id="KW-1133">Transmembrane helix</keyword>